<dbReference type="PROSITE" id="PS00137">
    <property type="entry name" value="SUBTILASE_HIS"/>
    <property type="match status" value="1"/>
</dbReference>
<dbReference type="InterPro" id="IPR015500">
    <property type="entry name" value="Peptidase_S8_subtilisin-rel"/>
</dbReference>
<gene>
    <name evidence="11" type="ORF">J2X07_002177</name>
</gene>
<evidence type="ECO:0000313" key="12">
    <source>
        <dbReference type="Proteomes" id="UP001258181"/>
    </source>
</evidence>
<evidence type="ECO:0000256" key="8">
    <source>
        <dbReference type="SAM" id="SignalP"/>
    </source>
</evidence>
<organism evidence="11 12">
    <name type="scientific">Fictibacillus barbaricus</name>
    <dbReference type="NCBI Taxonomy" id="182136"/>
    <lineage>
        <taxon>Bacteria</taxon>
        <taxon>Bacillati</taxon>
        <taxon>Bacillota</taxon>
        <taxon>Bacilli</taxon>
        <taxon>Bacillales</taxon>
        <taxon>Fictibacillaceae</taxon>
        <taxon>Fictibacillus</taxon>
    </lineage>
</organism>
<evidence type="ECO:0000256" key="4">
    <source>
        <dbReference type="ARBA" id="ARBA00022670"/>
    </source>
</evidence>
<name>A0ABU1U1A1_9BACL</name>
<dbReference type="Gene3D" id="3.40.50.200">
    <property type="entry name" value="Peptidase S8/S53 domain"/>
    <property type="match status" value="1"/>
</dbReference>
<evidence type="ECO:0000256" key="2">
    <source>
        <dbReference type="ARBA" id="ARBA00011073"/>
    </source>
</evidence>
<dbReference type="PANTHER" id="PTHR43806:SF11">
    <property type="entry name" value="CEREVISIN-RELATED"/>
    <property type="match status" value="1"/>
</dbReference>
<dbReference type="RefSeq" id="WP_310258699.1">
    <property type="nucleotide sequence ID" value="NZ_JAVDWA010000003.1"/>
</dbReference>
<dbReference type="Proteomes" id="UP001258181">
    <property type="component" value="Unassembled WGS sequence"/>
</dbReference>
<dbReference type="GO" id="GO:0008233">
    <property type="term" value="F:peptidase activity"/>
    <property type="evidence" value="ECO:0007669"/>
    <property type="project" value="UniProtKB-KW"/>
</dbReference>
<feature type="signal peptide" evidence="8">
    <location>
        <begin position="1"/>
        <end position="21"/>
    </location>
</feature>
<dbReference type="InterPro" id="IPR023828">
    <property type="entry name" value="Peptidase_S8_Ser-AS"/>
</dbReference>
<dbReference type="Gene3D" id="2.60.120.380">
    <property type="match status" value="3"/>
</dbReference>
<evidence type="ECO:0000256" key="5">
    <source>
        <dbReference type="ARBA" id="ARBA00022801"/>
    </source>
</evidence>
<dbReference type="PRINTS" id="PR00723">
    <property type="entry name" value="SUBTILISIN"/>
</dbReference>
<evidence type="ECO:0000259" key="10">
    <source>
        <dbReference type="Pfam" id="PF22148"/>
    </source>
</evidence>
<dbReference type="InterPro" id="IPR054399">
    <property type="entry name" value="Fervidolysin-like_N_prodom"/>
</dbReference>
<accession>A0ABU1U1A1</accession>
<keyword evidence="3" id="KW-0964">Secreted</keyword>
<dbReference type="InterPro" id="IPR034084">
    <property type="entry name" value="Thermitase-like_dom"/>
</dbReference>
<keyword evidence="5 7" id="KW-0378">Hydrolase</keyword>
<dbReference type="SUPFAM" id="SSF52743">
    <property type="entry name" value="Subtilisin-like"/>
    <property type="match status" value="1"/>
</dbReference>
<keyword evidence="12" id="KW-1185">Reference proteome</keyword>
<evidence type="ECO:0000256" key="1">
    <source>
        <dbReference type="ARBA" id="ARBA00004613"/>
    </source>
</evidence>
<dbReference type="PROSITE" id="PS00138">
    <property type="entry name" value="SUBTILASE_SER"/>
    <property type="match status" value="1"/>
</dbReference>
<dbReference type="Pfam" id="PF22148">
    <property type="entry name" value="Fervidolysin_NPro-like"/>
    <property type="match status" value="1"/>
</dbReference>
<dbReference type="InterPro" id="IPR050131">
    <property type="entry name" value="Peptidase_S8_subtilisin-like"/>
</dbReference>
<evidence type="ECO:0000256" key="6">
    <source>
        <dbReference type="ARBA" id="ARBA00022825"/>
    </source>
</evidence>
<dbReference type="PROSITE" id="PS51892">
    <property type="entry name" value="SUBTILASE"/>
    <property type="match status" value="1"/>
</dbReference>
<dbReference type="InterPro" id="IPR000209">
    <property type="entry name" value="Peptidase_S8/S53_dom"/>
</dbReference>
<protein>
    <submittedName>
        <fullName evidence="11">Subtilisin family serine protease</fullName>
    </submittedName>
</protein>
<feature type="chain" id="PRO_5046039231" evidence="8">
    <location>
        <begin position="22"/>
        <end position="1153"/>
    </location>
</feature>
<feature type="domain" description="Fervidolysin-like N-terminal prodomain" evidence="10">
    <location>
        <begin position="48"/>
        <end position="120"/>
    </location>
</feature>
<evidence type="ECO:0000313" key="11">
    <source>
        <dbReference type="EMBL" id="MDR7073191.1"/>
    </source>
</evidence>
<evidence type="ECO:0000259" key="9">
    <source>
        <dbReference type="Pfam" id="PF00082"/>
    </source>
</evidence>
<keyword evidence="6 7" id="KW-0720">Serine protease</keyword>
<keyword evidence="4 7" id="KW-0645">Protease</keyword>
<dbReference type="EMBL" id="JAVDWA010000003">
    <property type="protein sequence ID" value="MDR7073191.1"/>
    <property type="molecule type" value="Genomic_DNA"/>
</dbReference>
<comment type="caution">
    <text evidence="11">The sequence shown here is derived from an EMBL/GenBank/DDBJ whole genome shotgun (WGS) entry which is preliminary data.</text>
</comment>
<evidence type="ECO:0000256" key="7">
    <source>
        <dbReference type="PROSITE-ProRule" id="PRU01240"/>
    </source>
</evidence>
<feature type="active site" description="Charge relay system" evidence="7">
    <location>
        <position position="163"/>
    </location>
</feature>
<feature type="domain" description="Peptidase S8/S53" evidence="9">
    <location>
        <begin position="156"/>
        <end position="401"/>
    </location>
</feature>
<sequence>MNKWKKQLAVLGLSTSLVATGIPLKASAISSVKNENRLLSQYFNTKLDAKKKDQPSFSKDTLIIKYNRPITLSEHSSAGATPIRSVSSLNYTVVKIKKKGTMDQVLKAYKKLGKVEIVSPSVLYTTQSTNDPKASKQYHLSLLQLEKAQQLAGNASVKVAVIDQGADRDHPELQGQLLPGYNTVNPTNQPTPDFHGTHVSGIIAAKKNNGIGGYGVNPNAKLLNIDVFDRDGGAYDFAIADAIIYAVNHGAKVINMSLGGSMPSPLIEDAVKKAINAKVTIVAAVGNEGNDSISYPAAYEGVISVGSTNSENKLSSYSSYGPSVDLVAPGENIYAPIYELERKSSFDYLSGTSMATPVVSGVASLLLAKHPNLTPAQVEYVLEHTAKDLGSRGFDVRYANGLINPVGALNYDVKKIPASVKNPVTQTEILAKAKPINLTGKYTYSGKITKANEIHWIKFEVKKGEYIQTSLTGAAAYDYKYKLNLYSKEGNKYIDVNQVREGKTEGKLYKVPYSGTLAIGIKDVNGSFDDSGIDLSHFTLNIQKDSKLLEDNVDLAHPVVINSLPYSSKSKALTLTGSEGDEDYFKFSVKTKQLIRLKVTGVPGIDSNLNVFLADQLTSSEPEDETAEPMFYSDSLGYGEGETLVFEAEPDMEYAISVSNMRNYYDWEYDFYMNEDMVYFPNKYYSSNLSYVLSAEGKVLPPDEDNYPLNEDMTDDEYDDGAVNKENYVKLKQDSRHLLHKLGKAEDGEDDEGEVDFELIKESALKYEIGKSKTAYLQNYEDEDWYVVKPGTTGIYGFNFNNKPMVEVYEYVKEVYNGESFEYFNQISGNFTWDWYGVNLENELNVGLRKGKSYYIRVMNDQYSENSMLYNSYSFTSSLKVNNPEDKYENNDSLENIKNLPAAHFTGNFAMPNDQDVFYLKPNKLDTLFGVNIDRSSVTKDLLKKYPAELLENFYSAAVIFEDTNNNRKLDDNEFDTMRFVERGWESGNTSGSFLAKKGKGYVVAIIGFTEGINSTLLPYSATIAPVNTKDEDAGSVIKENKPSKPLAFKKESSKKYNAQGYLNAGVPNGDSDWYTLNVDQDRIVQVTFGFKNDIDGVVSIYKDGQLIQKADYYRLGDSEILRANLKKGTYYIEVKDTNRNASLNPYSLNVYY</sequence>
<keyword evidence="8" id="KW-0732">Signal</keyword>
<feature type="active site" description="Charge relay system" evidence="7">
    <location>
        <position position="353"/>
    </location>
</feature>
<comment type="subcellular location">
    <subcellularLocation>
        <location evidence="1">Secreted</location>
    </subcellularLocation>
</comment>
<comment type="similarity">
    <text evidence="2 7">Belongs to the peptidase S8 family.</text>
</comment>
<dbReference type="Pfam" id="PF00082">
    <property type="entry name" value="Peptidase_S8"/>
    <property type="match status" value="1"/>
</dbReference>
<dbReference type="InterPro" id="IPR022398">
    <property type="entry name" value="Peptidase_S8_His-AS"/>
</dbReference>
<feature type="active site" description="Charge relay system" evidence="7">
    <location>
        <position position="195"/>
    </location>
</feature>
<dbReference type="InterPro" id="IPR036852">
    <property type="entry name" value="Peptidase_S8/S53_dom_sf"/>
</dbReference>
<dbReference type="CDD" id="cd07484">
    <property type="entry name" value="Peptidases_S8_Thermitase_like"/>
    <property type="match status" value="1"/>
</dbReference>
<dbReference type="GO" id="GO:0006508">
    <property type="term" value="P:proteolysis"/>
    <property type="evidence" value="ECO:0007669"/>
    <property type="project" value="UniProtKB-KW"/>
</dbReference>
<evidence type="ECO:0000256" key="3">
    <source>
        <dbReference type="ARBA" id="ARBA00022525"/>
    </source>
</evidence>
<dbReference type="PANTHER" id="PTHR43806">
    <property type="entry name" value="PEPTIDASE S8"/>
    <property type="match status" value="1"/>
</dbReference>
<proteinExistence type="inferred from homology"/>
<reference evidence="11 12" key="1">
    <citation type="submission" date="2023-07" db="EMBL/GenBank/DDBJ databases">
        <title>Sorghum-associated microbial communities from plants grown in Nebraska, USA.</title>
        <authorList>
            <person name="Schachtman D."/>
        </authorList>
    </citation>
    <scope>NUCLEOTIDE SEQUENCE [LARGE SCALE GENOMIC DNA]</scope>
    <source>
        <strain evidence="11 12">BE211</strain>
    </source>
</reference>